<organism evidence="1 2">
    <name type="scientific">Candidatus Pantoea multigeneris</name>
    <dbReference type="NCBI Taxonomy" id="2608357"/>
    <lineage>
        <taxon>Bacteria</taxon>
        <taxon>Pseudomonadati</taxon>
        <taxon>Pseudomonadota</taxon>
        <taxon>Gammaproteobacteria</taxon>
        <taxon>Enterobacterales</taxon>
        <taxon>Erwiniaceae</taxon>
        <taxon>Pantoea</taxon>
    </lineage>
</organism>
<protein>
    <submittedName>
        <fullName evidence="1">Uncharacterized protein</fullName>
    </submittedName>
</protein>
<comment type="caution">
    <text evidence="1">The sequence shown here is derived from an EMBL/GenBank/DDBJ whole genome shotgun (WGS) entry which is preliminary data.</text>
</comment>
<evidence type="ECO:0000313" key="2">
    <source>
        <dbReference type="Proteomes" id="UP001515683"/>
    </source>
</evidence>
<sequence length="59" mass="7017">MSRKGLWKFSVFHPQLIDKNDIFPLVYRKKPQGSFAGWRLNKAQRDFINGFFEVGNEKE</sequence>
<keyword evidence="2" id="KW-1185">Reference proteome</keyword>
<dbReference type="Proteomes" id="UP001515683">
    <property type="component" value="Unassembled WGS sequence"/>
</dbReference>
<evidence type="ECO:0000313" key="1">
    <source>
        <dbReference type="EMBL" id="NIF21190.1"/>
    </source>
</evidence>
<accession>A0ABX0RD89</accession>
<gene>
    <name evidence="1" type="ORF">F3J40_06150</name>
</gene>
<reference evidence="1 2" key="1">
    <citation type="journal article" date="2019" name="bioRxiv">
        <title>Bacteria contribute to plant secondary compound degradation in a generalist herbivore system.</title>
        <authorList>
            <person name="Francoeur C.B."/>
            <person name="Khadempour L."/>
            <person name="Moreira-Soto R.D."/>
            <person name="Gotting K."/>
            <person name="Book A.J."/>
            <person name="Pinto-Tomas A.A."/>
            <person name="Keefover-Ring K."/>
            <person name="Currie C.R."/>
        </authorList>
    </citation>
    <scope>NUCLEOTIDE SEQUENCE [LARGE SCALE GENOMIC DNA]</scope>
    <source>
        <strain evidence="1">Acro-835</strain>
    </source>
</reference>
<dbReference type="EMBL" id="VWXF01000002">
    <property type="protein sequence ID" value="NIF21190.1"/>
    <property type="molecule type" value="Genomic_DNA"/>
</dbReference>
<name>A0ABX0RD89_9GAMM</name>
<proteinExistence type="predicted"/>